<dbReference type="Gene3D" id="1.10.10.10">
    <property type="entry name" value="Winged helix-like DNA-binding domain superfamily/Winged helix DNA-binding domain"/>
    <property type="match status" value="1"/>
</dbReference>
<dbReference type="Pfam" id="PF01978">
    <property type="entry name" value="TrmB"/>
    <property type="match status" value="1"/>
</dbReference>
<sequence>MKNDNKDIIHALRLYGLTQNEAVIYIFLLKQVETTAFEIAKETGIPRTTVYLTLESLQQQGFVSRIRKNNVAYFTPESTNQFVNQLKEKEEAINEIMPQLQAIIPRSINVPVAKIYVGLDGIKTGLEHILETLRERKIKQIYATSQPDLLKYLPKYFPNWLKNREEMGVFTKLILPYAAHDYLDSNKLREVRYLPDEFPFACSVTIYGNAMAFFSLQEDDPYCVIIESSSIVEMFQQFFLFVWKMLKATHSV</sequence>
<evidence type="ECO:0000259" key="1">
    <source>
        <dbReference type="Pfam" id="PF01978"/>
    </source>
</evidence>
<evidence type="ECO:0000313" key="3">
    <source>
        <dbReference type="Proteomes" id="UP000177165"/>
    </source>
</evidence>
<dbReference type="InterPro" id="IPR002831">
    <property type="entry name" value="Tscrpt_reg_TrmB_N"/>
</dbReference>
<name>A0A1G2AR46_9BACT</name>
<comment type="caution">
    <text evidence="2">The sequence shown here is derived from an EMBL/GenBank/DDBJ whole genome shotgun (WGS) entry which is preliminary data.</text>
</comment>
<proteinExistence type="predicted"/>
<dbReference type="EMBL" id="MHKB01000009">
    <property type="protein sequence ID" value="OGY79371.1"/>
    <property type="molecule type" value="Genomic_DNA"/>
</dbReference>
<dbReference type="AlphaFoldDB" id="A0A1G2AR46"/>
<organism evidence="2 3">
    <name type="scientific">Candidatus Kerfeldbacteria bacterium RIFCSPHIGHO2_02_FULL_42_14</name>
    <dbReference type="NCBI Taxonomy" id="1798540"/>
    <lineage>
        <taxon>Bacteria</taxon>
        <taxon>Candidatus Kerfeldiibacteriota</taxon>
    </lineage>
</organism>
<dbReference type="PANTHER" id="PTHR34293:SF1">
    <property type="entry name" value="HTH-TYPE TRANSCRIPTIONAL REGULATOR TRMBL2"/>
    <property type="match status" value="1"/>
</dbReference>
<evidence type="ECO:0000313" key="2">
    <source>
        <dbReference type="EMBL" id="OGY79371.1"/>
    </source>
</evidence>
<protein>
    <recommendedName>
        <fullName evidence="1">Transcription regulator TrmB N-terminal domain-containing protein</fullName>
    </recommendedName>
</protein>
<dbReference type="InterPro" id="IPR036390">
    <property type="entry name" value="WH_DNA-bd_sf"/>
</dbReference>
<feature type="domain" description="Transcription regulator TrmB N-terminal" evidence="1">
    <location>
        <begin position="12"/>
        <end position="73"/>
    </location>
</feature>
<dbReference type="InterPro" id="IPR051797">
    <property type="entry name" value="TrmB-like"/>
</dbReference>
<accession>A0A1G2AR46</accession>
<dbReference type="PANTHER" id="PTHR34293">
    <property type="entry name" value="HTH-TYPE TRANSCRIPTIONAL REGULATOR TRMBL2"/>
    <property type="match status" value="1"/>
</dbReference>
<dbReference type="STRING" id="1798540.A3B74_00825"/>
<dbReference type="InterPro" id="IPR036388">
    <property type="entry name" value="WH-like_DNA-bd_sf"/>
</dbReference>
<gene>
    <name evidence="2" type="ORF">A3B74_00825</name>
</gene>
<dbReference type="SUPFAM" id="SSF46785">
    <property type="entry name" value="Winged helix' DNA-binding domain"/>
    <property type="match status" value="1"/>
</dbReference>
<reference evidence="2 3" key="1">
    <citation type="journal article" date="2016" name="Nat. Commun.">
        <title>Thousands of microbial genomes shed light on interconnected biogeochemical processes in an aquifer system.</title>
        <authorList>
            <person name="Anantharaman K."/>
            <person name="Brown C.T."/>
            <person name="Hug L.A."/>
            <person name="Sharon I."/>
            <person name="Castelle C.J."/>
            <person name="Probst A.J."/>
            <person name="Thomas B.C."/>
            <person name="Singh A."/>
            <person name="Wilkins M.J."/>
            <person name="Karaoz U."/>
            <person name="Brodie E.L."/>
            <person name="Williams K.H."/>
            <person name="Hubbard S.S."/>
            <person name="Banfield J.F."/>
        </authorList>
    </citation>
    <scope>NUCLEOTIDE SEQUENCE [LARGE SCALE GENOMIC DNA]</scope>
</reference>
<dbReference type="Proteomes" id="UP000177165">
    <property type="component" value="Unassembled WGS sequence"/>
</dbReference>